<dbReference type="GO" id="GO:0061630">
    <property type="term" value="F:ubiquitin protein ligase activity"/>
    <property type="evidence" value="ECO:0007669"/>
    <property type="project" value="TreeGrafter"/>
</dbReference>
<dbReference type="CDD" id="cd16464">
    <property type="entry name" value="RING-H2_Pirh2-like"/>
    <property type="match status" value="1"/>
</dbReference>
<evidence type="ECO:0000313" key="9">
    <source>
        <dbReference type="EMBL" id="CAD9237335.1"/>
    </source>
</evidence>
<dbReference type="SUPFAM" id="SSF57850">
    <property type="entry name" value="RING/U-box"/>
    <property type="match status" value="1"/>
</dbReference>
<dbReference type="Gene3D" id="2.20.28.10">
    <property type="match status" value="1"/>
</dbReference>
<dbReference type="Pfam" id="PF14599">
    <property type="entry name" value="zinc_ribbon_6"/>
    <property type="match status" value="1"/>
</dbReference>
<evidence type="ECO:0000256" key="3">
    <source>
        <dbReference type="ARBA" id="ARBA00022833"/>
    </source>
</evidence>
<dbReference type="Pfam" id="PF13639">
    <property type="entry name" value="zf-RING_2"/>
    <property type="match status" value="1"/>
</dbReference>
<accession>A0A7S1XFH7</accession>
<dbReference type="Pfam" id="PF05495">
    <property type="entry name" value="zf-CHY"/>
    <property type="match status" value="1"/>
</dbReference>
<feature type="domain" description="CTCHY-type" evidence="8">
    <location>
        <begin position="149"/>
        <end position="215"/>
    </location>
</feature>
<dbReference type="AlphaFoldDB" id="A0A7S1XFH7"/>
<reference evidence="9" key="1">
    <citation type="submission" date="2021-01" db="EMBL/GenBank/DDBJ databases">
        <authorList>
            <person name="Corre E."/>
            <person name="Pelletier E."/>
            <person name="Niang G."/>
            <person name="Scheremetjew M."/>
            <person name="Finn R."/>
            <person name="Kale V."/>
            <person name="Holt S."/>
            <person name="Cochrane G."/>
            <person name="Meng A."/>
            <person name="Brown T."/>
            <person name="Cohen L."/>
        </authorList>
    </citation>
    <scope>NUCLEOTIDE SEQUENCE</scope>
    <source>
        <strain evidence="9">SAG 36.94</strain>
    </source>
</reference>
<dbReference type="InterPro" id="IPR037275">
    <property type="entry name" value="Znf_CTCHY_sf"/>
</dbReference>
<keyword evidence="3" id="KW-0862">Zinc</keyword>
<dbReference type="PROSITE" id="PS51266">
    <property type="entry name" value="ZF_CHY"/>
    <property type="match status" value="1"/>
</dbReference>
<feature type="domain" description="RING-type" evidence="6">
    <location>
        <begin position="216"/>
        <end position="257"/>
    </location>
</feature>
<dbReference type="SUPFAM" id="SSF161245">
    <property type="entry name" value="Zinc hairpin stack"/>
    <property type="match status" value="1"/>
</dbReference>
<dbReference type="PANTHER" id="PTHR21319">
    <property type="entry name" value="RING FINGER AND CHY ZINC FINGER DOMAIN-CONTAINING PROTEIN 1"/>
    <property type="match status" value="1"/>
</dbReference>
<dbReference type="GO" id="GO:0008270">
    <property type="term" value="F:zinc ion binding"/>
    <property type="evidence" value="ECO:0007669"/>
    <property type="project" value="UniProtKB-KW"/>
</dbReference>
<evidence type="ECO:0000256" key="2">
    <source>
        <dbReference type="ARBA" id="ARBA00022771"/>
    </source>
</evidence>
<keyword evidence="2 4" id="KW-0863">Zinc-finger</keyword>
<evidence type="ECO:0000256" key="4">
    <source>
        <dbReference type="PROSITE-ProRule" id="PRU00601"/>
    </source>
</evidence>
<dbReference type="GO" id="GO:0016567">
    <property type="term" value="P:protein ubiquitination"/>
    <property type="evidence" value="ECO:0007669"/>
    <property type="project" value="TreeGrafter"/>
</dbReference>
<feature type="domain" description="CHY-type" evidence="7">
    <location>
        <begin position="80"/>
        <end position="147"/>
    </location>
</feature>
<sequence>MEGGGGLSEEDGMSERDEAVIRERREREIRAILRDESLSQDGKMSRVKEIMLRDFKAVAAKDREQAEANLALEGQQPMFHAEGVLGCSHYQRKCKIRAHCCGKLFTCRLCHDDAMDHKICRFSTEEVMCMICLEVQPVSRSCRHCGEEFARYFCGVCKLYDNEPGKHIYHCKDCGICRLGKGVGIDNYHCTKCNACVALVSKEKHRCLERSLEVDCPVCNMFLFTSVLPVIFMPCGHTIHSHCYEEYTKRNFTCPICAKSLADMSQLYHRIDETLAEEERPPELVGTETLILCNDCGAKSKAPSHYIYHKCRMCFSYNTRVLERIRISTPTSSGAAYIAAHAIPSVNPS</sequence>
<evidence type="ECO:0000259" key="7">
    <source>
        <dbReference type="PROSITE" id="PS51266"/>
    </source>
</evidence>
<dbReference type="InterPro" id="IPR017921">
    <property type="entry name" value="Znf_CTCHY"/>
</dbReference>
<dbReference type="PROSITE" id="PS51270">
    <property type="entry name" value="ZF_CTCHY"/>
    <property type="match status" value="1"/>
</dbReference>
<dbReference type="InterPro" id="IPR013083">
    <property type="entry name" value="Znf_RING/FYVE/PHD"/>
</dbReference>
<dbReference type="InterPro" id="IPR001841">
    <property type="entry name" value="Znf_RING"/>
</dbReference>
<evidence type="ECO:0000259" key="8">
    <source>
        <dbReference type="PROSITE" id="PS51270"/>
    </source>
</evidence>
<organism evidence="9">
    <name type="scientific">Compsopogon caeruleus</name>
    <dbReference type="NCBI Taxonomy" id="31354"/>
    <lineage>
        <taxon>Eukaryota</taxon>
        <taxon>Rhodophyta</taxon>
        <taxon>Compsopogonophyceae</taxon>
        <taxon>Compsopogonales</taxon>
        <taxon>Compsopogonaceae</taxon>
        <taxon>Compsopogon</taxon>
    </lineage>
</organism>
<name>A0A7S1XFH7_9RHOD</name>
<feature type="region of interest" description="Disordered" evidence="5">
    <location>
        <begin position="1"/>
        <end position="21"/>
    </location>
</feature>
<dbReference type="SUPFAM" id="SSF161219">
    <property type="entry name" value="CHY zinc finger-like"/>
    <property type="match status" value="1"/>
</dbReference>
<dbReference type="SMART" id="SM00184">
    <property type="entry name" value="RING"/>
    <property type="match status" value="1"/>
</dbReference>
<evidence type="ECO:0008006" key="10">
    <source>
        <dbReference type="Google" id="ProtNLM"/>
    </source>
</evidence>
<evidence type="ECO:0000256" key="5">
    <source>
        <dbReference type="SAM" id="MobiDB-lite"/>
    </source>
</evidence>
<proteinExistence type="predicted"/>
<dbReference type="PANTHER" id="PTHR21319:SF0">
    <property type="entry name" value="AND RING FINGER DOMAIN PROTEIN, PUTATIVE (AFU_ORTHOLOGUE AFUA_1G08900)-RELATED"/>
    <property type="match status" value="1"/>
</dbReference>
<dbReference type="EMBL" id="HBGH01017037">
    <property type="protein sequence ID" value="CAD9237335.1"/>
    <property type="molecule type" value="Transcribed_RNA"/>
</dbReference>
<dbReference type="InterPro" id="IPR039512">
    <property type="entry name" value="RCHY1_zinc-ribbon"/>
</dbReference>
<evidence type="ECO:0000256" key="1">
    <source>
        <dbReference type="ARBA" id="ARBA00022723"/>
    </source>
</evidence>
<dbReference type="GO" id="GO:0005634">
    <property type="term" value="C:nucleus"/>
    <property type="evidence" value="ECO:0007669"/>
    <property type="project" value="TreeGrafter"/>
</dbReference>
<evidence type="ECO:0000259" key="6">
    <source>
        <dbReference type="PROSITE" id="PS50089"/>
    </source>
</evidence>
<dbReference type="InterPro" id="IPR037274">
    <property type="entry name" value="Znf_CHY_sf"/>
</dbReference>
<dbReference type="InterPro" id="IPR008913">
    <property type="entry name" value="Znf_CHY"/>
</dbReference>
<keyword evidence="1" id="KW-0479">Metal-binding</keyword>
<protein>
    <recommendedName>
        <fullName evidence="10">RING finger and CHY zinc finger domain-containing protein 1</fullName>
    </recommendedName>
</protein>
<dbReference type="Gene3D" id="3.30.40.10">
    <property type="entry name" value="Zinc/RING finger domain, C3HC4 (zinc finger)"/>
    <property type="match status" value="1"/>
</dbReference>
<dbReference type="GO" id="GO:0006511">
    <property type="term" value="P:ubiquitin-dependent protein catabolic process"/>
    <property type="evidence" value="ECO:0007669"/>
    <property type="project" value="TreeGrafter"/>
</dbReference>
<gene>
    <name evidence="9" type="ORF">CCAE0312_LOCUS9434</name>
</gene>
<dbReference type="PROSITE" id="PS50089">
    <property type="entry name" value="ZF_RING_2"/>
    <property type="match status" value="1"/>
</dbReference>